<dbReference type="RefSeq" id="WP_006262980.1">
    <property type="nucleotide sequence ID" value="NZ_JH590837.1"/>
</dbReference>
<comment type="caution">
    <text evidence="1">The sequence shown here is derived from an EMBL/GenBank/DDBJ whole genome shotgun (WGS) entry which is preliminary data.</text>
</comment>
<dbReference type="EMBL" id="AGEE01000008">
    <property type="protein sequence ID" value="EHO13852.1"/>
    <property type="molecule type" value="Genomic_DNA"/>
</dbReference>
<proteinExistence type="predicted"/>
<evidence type="ECO:0008006" key="3">
    <source>
        <dbReference type="Google" id="ProtNLM"/>
    </source>
</evidence>
<protein>
    <recommendedName>
        <fullName evidence="3">Ig-like domain-containing protein</fullName>
    </recommendedName>
</protein>
<evidence type="ECO:0000313" key="1">
    <source>
        <dbReference type="EMBL" id="EHO13852.1"/>
    </source>
</evidence>
<dbReference type="Proteomes" id="UP000004834">
    <property type="component" value="Unassembled WGS sequence"/>
</dbReference>
<accession>A0AAV3F5D8</accession>
<organism evidence="1 2">
    <name type="scientific">Myroides odoratimimus CIP 101113</name>
    <dbReference type="NCBI Taxonomy" id="883154"/>
    <lineage>
        <taxon>Bacteria</taxon>
        <taxon>Pseudomonadati</taxon>
        <taxon>Bacteroidota</taxon>
        <taxon>Flavobacteriia</taxon>
        <taxon>Flavobacteriales</taxon>
        <taxon>Flavobacteriaceae</taxon>
        <taxon>Myroides</taxon>
    </lineage>
</organism>
<sequence>MTTFKKSIIIEYKPLSASDSIATLSGNQRQTYDINTGHFNPDRRLDPLTLLVNCSVNDPHNIVNGIINEQLTDVTWKITDPTGKLVLIDPTDKQFKIGTGADKGKITIYKNIPDLEETTIEFTAKYLEPKSKRSVNLQRSFSLITVTEAIAQAELDINAPYGTVMFPFIQTNGLLLQADLTRNGKKVPAAYYWKKDKVDIPNQSNNTLPITTTTKTGNIYQVEVADCSSKFNELVSEKVENDIEIIDYRTLFNEETLNFINQYNNNWYAWSPNITKKALVANRTVRAWKEKDITDVAVGLITDSTFNIQANSKYKINFIGLAYFDNDLYTLYNYCYLMHADGNVVLPVFNLIKQTEVIVIGTSKGYLMEVEFTAKKTMSNARLMIGARRPAGSYHNPDYFGFYVKDIKMSEVTDTNFEKWSPSKYDLEQLIKQKTDFYAEQTSLPPGYRPNPKPTVLYKKEIFVKKSYGQYEVDILYPSKVDPRTDIVRFEAVFRNNKGNIPDASKYFDIGWWKKADGTYEYNGLVINVPIAKVEAFIAANKGVEYTVIEKA</sequence>
<gene>
    <name evidence="1" type="ORF">HMPREF9715_00926</name>
</gene>
<name>A0AAV3F5D8_9FLAO</name>
<evidence type="ECO:0000313" key="2">
    <source>
        <dbReference type="Proteomes" id="UP000004834"/>
    </source>
</evidence>
<dbReference type="AlphaFoldDB" id="A0AAV3F5D8"/>
<reference evidence="1 2" key="1">
    <citation type="submission" date="2011-11" db="EMBL/GenBank/DDBJ databases">
        <title>The Genome Sequence of Myroides odoratimimus CIP 101113.</title>
        <authorList>
            <person name="Earl A."/>
            <person name="Ward D."/>
            <person name="Feldgarden M."/>
            <person name="Gevers D."/>
            <person name="Huys G."/>
            <person name="Young S.K."/>
            <person name="Zeng Q."/>
            <person name="Gargeya S."/>
            <person name="Fitzgerald M."/>
            <person name="Haas B."/>
            <person name="Abouelleil A."/>
            <person name="Alvarado L."/>
            <person name="Arachchi H.M."/>
            <person name="Berlin A."/>
            <person name="Brown A."/>
            <person name="Chapman S.B."/>
            <person name="Chen Z."/>
            <person name="Dunbar C."/>
            <person name="Freedman E."/>
            <person name="Gearin G."/>
            <person name="Goldberg J."/>
            <person name="Griggs A."/>
            <person name="Gujja S."/>
            <person name="Heiman D."/>
            <person name="Howarth C."/>
            <person name="Larson L."/>
            <person name="Lui A."/>
            <person name="MacDonald P.J.P."/>
            <person name="Montmayeur A."/>
            <person name="Murphy C."/>
            <person name="Neiman D."/>
            <person name="Pearson M."/>
            <person name="Priest M."/>
            <person name="Roberts A."/>
            <person name="Saif S."/>
            <person name="Shea T."/>
            <person name="Shenoy N."/>
            <person name="Sisk P."/>
            <person name="Stolte C."/>
            <person name="Sykes S."/>
            <person name="Wortman J."/>
            <person name="Nusbaum C."/>
            <person name="Birren B."/>
        </authorList>
    </citation>
    <scope>NUCLEOTIDE SEQUENCE [LARGE SCALE GENOMIC DNA]</scope>
    <source>
        <strain evidence="1 2">CIP 101113</strain>
    </source>
</reference>